<organism evidence="1 2">
    <name type="scientific">Aphis glycines</name>
    <name type="common">Soybean aphid</name>
    <dbReference type="NCBI Taxonomy" id="307491"/>
    <lineage>
        <taxon>Eukaryota</taxon>
        <taxon>Metazoa</taxon>
        <taxon>Ecdysozoa</taxon>
        <taxon>Arthropoda</taxon>
        <taxon>Hexapoda</taxon>
        <taxon>Insecta</taxon>
        <taxon>Pterygota</taxon>
        <taxon>Neoptera</taxon>
        <taxon>Paraneoptera</taxon>
        <taxon>Hemiptera</taxon>
        <taxon>Sternorrhyncha</taxon>
        <taxon>Aphidomorpha</taxon>
        <taxon>Aphidoidea</taxon>
        <taxon>Aphididae</taxon>
        <taxon>Aphidini</taxon>
        <taxon>Aphis</taxon>
        <taxon>Aphis</taxon>
    </lineage>
</organism>
<dbReference type="EMBL" id="VYZN01000054">
    <property type="protein sequence ID" value="KAE9527057.1"/>
    <property type="molecule type" value="Genomic_DNA"/>
</dbReference>
<comment type="caution">
    <text evidence="1">The sequence shown here is derived from an EMBL/GenBank/DDBJ whole genome shotgun (WGS) entry which is preliminary data.</text>
</comment>
<dbReference type="Proteomes" id="UP000475862">
    <property type="component" value="Unassembled WGS sequence"/>
</dbReference>
<dbReference type="AlphaFoldDB" id="A0A6G0T787"/>
<name>A0A6G0T787_APHGL</name>
<evidence type="ECO:0000313" key="2">
    <source>
        <dbReference type="Proteomes" id="UP000475862"/>
    </source>
</evidence>
<reference evidence="1 2" key="1">
    <citation type="submission" date="2019-08" db="EMBL/GenBank/DDBJ databases">
        <title>The genome of the soybean aphid Biotype 1, its phylome, world population structure and adaptation to the North American continent.</title>
        <authorList>
            <person name="Giordano R."/>
            <person name="Donthu R.K."/>
            <person name="Hernandez A.G."/>
            <person name="Wright C.L."/>
            <person name="Zimin A.V."/>
        </authorList>
    </citation>
    <scope>NUCLEOTIDE SEQUENCE [LARGE SCALE GENOMIC DNA]</scope>
    <source>
        <tissue evidence="1">Whole aphids</tissue>
    </source>
</reference>
<accession>A0A6G0T787</accession>
<proteinExistence type="predicted"/>
<keyword evidence="2" id="KW-1185">Reference proteome</keyword>
<sequence length="206" mass="24854">MVLLNTHLTCRNNASISNFGDGFRWQSEYPWCIIERSKLKFLRNIAKPQKFASNFIRKFNTKFFKGFLSKSYREKCCVSLNFKFLRNFVTITIYPQTVLRFFFINIDNIFLAESRYLKINYTFSHNSNINKIRQNHEYLQIVLNLKIYRTLNFGIVSESFFVYNDTDHWIQILHIHYSDLLYDREVHSIHHTYLLLYIRIKACMGV</sequence>
<protein>
    <submittedName>
        <fullName evidence="1">Uncharacterized protein</fullName>
    </submittedName>
</protein>
<evidence type="ECO:0000313" key="1">
    <source>
        <dbReference type="EMBL" id="KAE9527057.1"/>
    </source>
</evidence>
<gene>
    <name evidence="1" type="ORF">AGLY_013705</name>
</gene>